<dbReference type="InterPro" id="IPR016047">
    <property type="entry name" value="M23ase_b-sheet_dom"/>
</dbReference>
<dbReference type="PANTHER" id="PTHR21666:SF289">
    <property type="entry name" value="L-ALA--D-GLU ENDOPEPTIDASE"/>
    <property type="match status" value="1"/>
</dbReference>
<dbReference type="Proteomes" id="UP000886818">
    <property type="component" value="Chromosome"/>
</dbReference>
<feature type="coiled-coil region" evidence="2">
    <location>
        <begin position="30"/>
        <end position="117"/>
    </location>
</feature>
<dbReference type="InterPro" id="IPR050570">
    <property type="entry name" value="Cell_wall_metabolism_enzyme"/>
</dbReference>
<evidence type="ECO:0000256" key="1">
    <source>
        <dbReference type="ARBA" id="ARBA00022729"/>
    </source>
</evidence>
<dbReference type="RefSeq" id="WP_218282035.1">
    <property type="nucleotide sequence ID" value="NZ_CP078093.1"/>
</dbReference>
<evidence type="ECO:0000313" key="7">
    <source>
        <dbReference type="Proteomes" id="UP000886818"/>
    </source>
</evidence>
<dbReference type="InterPro" id="IPR057309">
    <property type="entry name" value="PcsB_CC"/>
</dbReference>
<evidence type="ECO:0000259" key="5">
    <source>
        <dbReference type="Pfam" id="PF24568"/>
    </source>
</evidence>
<gene>
    <name evidence="6" type="ORF">KVH43_08005</name>
</gene>
<feature type="coiled-coil region" evidence="2">
    <location>
        <begin position="163"/>
        <end position="236"/>
    </location>
</feature>
<feature type="domain" description="M23ase beta-sheet core" evidence="4">
    <location>
        <begin position="278"/>
        <end position="372"/>
    </location>
</feature>
<keyword evidence="2" id="KW-0175">Coiled coil</keyword>
<evidence type="ECO:0000259" key="4">
    <source>
        <dbReference type="Pfam" id="PF01551"/>
    </source>
</evidence>
<feature type="chain" id="PRO_5045541457" evidence="3">
    <location>
        <begin position="28"/>
        <end position="377"/>
    </location>
</feature>
<evidence type="ECO:0000313" key="6">
    <source>
        <dbReference type="EMBL" id="QXM05336.1"/>
    </source>
</evidence>
<reference evidence="6" key="1">
    <citation type="submission" date="2021-07" db="EMBL/GenBank/DDBJ databases">
        <title>Complete genome sequence of Crassaminicella sp. 143-21, isolated from a deep-sea hydrothermal vent.</title>
        <authorList>
            <person name="Li X."/>
        </authorList>
    </citation>
    <scope>NUCLEOTIDE SEQUENCE</scope>
    <source>
        <strain evidence="6">143-21</strain>
    </source>
</reference>
<dbReference type="PANTHER" id="PTHR21666">
    <property type="entry name" value="PEPTIDASE-RELATED"/>
    <property type="match status" value="1"/>
</dbReference>
<evidence type="ECO:0000256" key="3">
    <source>
        <dbReference type="SAM" id="SignalP"/>
    </source>
</evidence>
<feature type="signal peptide" evidence="3">
    <location>
        <begin position="1"/>
        <end position="27"/>
    </location>
</feature>
<dbReference type="Pfam" id="PF01551">
    <property type="entry name" value="Peptidase_M23"/>
    <property type="match status" value="1"/>
</dbReference>
<evidence type="ECO:0000256" key="2">
    <source>
        <dbReference type="SAM" id="Coils"/>
    </source>
</evidence>
<keyword evidence="7" id="KW-1185">Reference proteome</keyword>
<name>A0ABX8R958_9CLOT</name>
<feature type="domain" description="Peptidoglycan hydrolase PcsB coiled-coil" evidence="5">
    <location>
        <begin position="101"/>
        <end position="173"/>
    </location>
</feature>
<dbReference type="CDD" id="cd12797">
    <property type="entry name" value="M23_peptidase"/>
    <property type="match status" value="1"/>
</dbReference>
<keyword evidence="1 3" id="KW-0732">Signal</keyword>
<dbReference type="Pfam" id="PF24568">
    <property type="entry name" value="CC_PcsB"/>
    <property type="match status" value="1"/>
</dbReference>
<proteinExistence type="predicted"/>
<dbReference type="EMBL" id="CP078093">
    <property type="protein sequence ID" value="QXM05336.1"/>
    <property type="molecule type" value="Genomic_DNA"/>
</dbReference>
<accession>A0ABX8R958</accession>
<protein>
    <submittedName>
        <fullName evidence="6">Peptidoglycan DD-metalloendopeptidase family protein</fullName>
    </submittedName>
</protein>
<sequence length="377" mass="43188">MMQIKYKKLFMVAMLIIALLITENTFALDVSSDKRKLNAINNQINKVQKELNDNKKKQKSLTTQINELDRKIDKQEKEISDIQTEINKTKKKIAKAKEELQEAEKNIHDKNDILNARLRVMYKNGDIGYAEVLLDSENIIDFLSNLDMIKKILQQDMDLLSYMKEQRDEIDKKKRNLETHKSSMDRMLKNMHQKQKELEVSRGEIRKVKEELLKNSKELEKQIDAMNEYAKKIAEEIRRKQSGGKYIGGKLAWPAPGYTRITSPYGYRIHPILKRRKLHTGIDIGIPYGKNIVAAGDGTVIKAGWYGAYGKAVMIDHGGGIVTLYGHNSRLVVKEGQKVKRGQVISKCGSTGYSTGPHLHFEVRKNGNPTDPIPWVK</sequence>
<organism evidence="6 7">
    <name type="scientific">Crassaminicella indica</name>
    <dbReference type="NCBI Taxonomy" id="2855394"/>
    <lineage>
        <taxon>Bacteria</taxon>
        <taxon>Bacillati</taxon>
        <taxon>Bacillota</taxon>
        <taxon>Clostridia</taxon>
        <taxon>Eubacteriales</taxon>
        <taxon>Clostridiaceae</taxon>
        <taxon>Crassaminicella</taxon>
    </lineage>
</organism>